<evidence type="ECO:0000256" key="7">
    <source>
        <dbReference type="ARBA" id="ARBA00022840"/>
    </source>
</evidence>
<protein>
    <recommendedName>
        <fullName evidence="10">Cysteine--tRNA ligase</fullName>
        <ecNumber evidence="10">6.1.1.16</ecNumber>
    </recommendedName>
    <alternativeName>
        <fullName evidence="10">Cysteinyl-tRNA synthetase</fullName>
        <shortName evidence="10">CysRS</shortName>
    </alternativeName>
</protein>
<keyword evidence="5 10" id="KW-0547">Nucleotide-binding</keyword>
<dbReference type="GO" id="GO:0005829">
    <property type="term" value="C:cytosol"/>
    <property type="evidence" value="ECO:0007669"/>
    <property type="project" value="TreeGrafter"/>
</dbReference>
<evidence type="ECO:0000256" key="3">
    <source>
        <dbReference type="ARBA" id="ARBA00022598"/>
    </source>
</evidence>
<feature type="short sequence motif" description="'KMSKS' region" evidence="10">
    <location>
        <begin position="271"/>
        <end position="275"/>
    </location>
</feature>
<evidence type="ECO:0000259" key="11">
    <source>
        <dbReference type="Pfam" id="PF01406"/>
    </source>
</evidence>
<sequence length="444" mass="50971">MKLYLQNTLSKKKELFEPLNNKAVGMYVCGPTVYDFIHIGNARSLVVYDTLYRLLSYIYGKDHVIYVRNITDVDDKINNRAKQLGIPIFDLTKKTIADFYEDASYLNCLSPNIEPKATDHMPQMIEMIQRLLDNGCAYVKEGNVYFDAKSYKDYTKLSGRKIAEAKSGTRVVAADDKIHLEDWVLWKIGKHGEYESPFESPWGRGYPGWHIECSAMSYQYLGSDFDIHGGGIDLIFPHHTNEIAQSCCALPGSRFAQFWVHNGFLNVEGEKMSKSLNNFITVQDVRNQGIEGDVLRYALLNAHYHKPLNFSKQLLNEATKNISLLRRVTQDVRPEKSQEADDFFAALFDDLNTRKALQYLVSLAKKSDLKLSSCIKYCANFIGLLEKNVKLEISTKEIEQLIQTRLQAKKDKNWALVDRIRNDLREKGIILQDLKDGTTSWYKE</sequence>
<dbReference type="GO" id="GO:0004817">
    <property type="term" value="F:cysteine-tRNA ligase activity"/>
    <property type="evidence" value="ECO:0007669"/>
    <property type="project" value="UniProtKB-UniRule"/>
</dbReference>
<feature type="domain" description="tRNA synthetases class I catalytic" evidence="11">
    <location>
        <begin position="16"/>
        <end position="319"/>
    </location>
</feature>
<dbReference type="PANTHER" id="PTHR10890:SF3">
    <property type="entry name" value="CYSTEINE--TRNA LIGASE, CYTOPLASMIC"/>
    <property type="match status" value="1"/>
</dbReference>
<feature type="binding site" evidence="10">
    <location>
        <position position="242"/>
    </location>
    <ligand>
        <name>Zn(2+)</name>
        <dbReference type="ChEBI" id="CHEBI:29105"/>
    </ligand>
</feature>
<dbReference type="KEGG" id="ptc:phytr_4710"/>
<dbReference type="Pfam" id="PF01406">
    <property type="entry name" value="tRNA-synt_1e"/>
    <property type="match status" value="1"/>
</dbReference>
<feature type="binding site" evidence="10">
    <location>
        <position position="238"/>
    </location>
    <ligand>
        <name>Zn(2+)</name>
        <dbReference type="ChEBI" id="CHEBI:29105"/>
    </ligand>
</feature>
<evidence type="ECO:0000256" key="4">
    <source>
        <dbReference type="ARBA" id="ARBA00022723"/>
    </source>
</evidence>
<keyword evidence="9 10" id="KW-0030">Aminoacyl-tRNA synthetase</keyword>
<dbReference type="SUPFAM" id="SSF52374">
    <property type="entry name" value="Nucleotidylyl transferase"/>
    <property type="match status" value="1"/>
</dbReference>
<dbReference type="OrthoDB" id="9815130at2"/>
<dbReference type="InterPro" id="IPR009080">
    <property type="entry name" value="tRNAsynth_Ia_anticodon-bd"/>
</dbReference>
<keyword evidence="4 10" id="KW-0479">Metal-binding</keyword>
<evidence type="ECO:0000256" key="8">
    <source>
        <dbReference type="ARBA" id="ARBA00022917"/>
    </source>
</evidence>
<dbReference type="NCBIfam" id="TIGR00435">
    <property type="entry name" value="cysS"/>
    <property type="match status" value="1"/>
</dbReference>
<dbReference type="Gene3D" id="3.40.50.620">
    <property type="entry name" value="HUPs"/>
    <property type="match status" value="1"/>
</dbReference>
<comment type="catalytic activity">
    <reaction evidence="10">
        <text>tRNA(Cys) + L-cysteine + ATP = L-cysteinyl-tRNA(Cys) + AMP + diphosphate</text>
        <dbReference type="Rhea" id="RHEA:17773"/>
        <dbReference type="Rhea" id="RHEA-COMP:9661"/>
        <dbReference type="Rhea" id="RHEA-COMP:9679"/>
        <dbReference type="ChEBI" id="CHEBI:30616"/>
        <dbReference type="ChEBI" id="CHEBI:33019"/>
        <dbReference type="ChEBI" id="CHEBI:35235"/>
        <dbReference type="ChEBI" id="CHEBI:78442"/>
        <dbReference type="ChEBI" id="CHEBI:78517"/>
        <dbReference type="ChEBI" id="CHEBI:456215"/>
        <dbReference type="EC" id="6.1.1.16"/>
    </reaction>
</comment>
<proteinExistence type="inferred from homology"/>
<reference evidence="12 13" key="1">
    <citation type="submission" date="2018-03" db="EMBL/GenBank/DDBJ databases">
        <title>A gene transfer event suggests a long-term partnership between eustigmatophyte algae and a novel lineage of endosymbiotic bacteria.</title>
        <authorList>
            <person name="Yurchenko T."/>
            <person name="Sevcikova T."/>
            <person name="Pribyl P."/>
            <person name="El Karkouri K."/>
            <person name="Klimes V."/>
            <person name="Amaral R."/>
            <person name="Zbrankova V."/>
            <person name="Kim E."/>
            <person name="Raoult D."/>
            <person name="Santos L.M.A."/>
            <person name="Elias M."/>
        </authorList>
    </citation>
    <scope>NUCLEOTIDE SEQUENCE [LARGE SCALE GENOMIC DNA]</scope>
    <source>
        <strain evidence="12">CCALA 838</strain>
    </source>
</reference>
<evidence type="ECO:0000256" key="6">
    <source>
        <dbReference type="ARBA" id="ARBA00022833"/>
    </source>
</evidence>
<feature type="binding site" evidence="10">
    <location>
        <position position="213"/>
    </location>
    <ligand>
        <name>Zn(2+)</name>
        <dbReference type="ChEBI" id="CHEBI:29105"/>
    </ligand>
</feature>
<dbReference type="GO" id="GO:0005524">
    <property type="term" value="F:ATP binding"/>
    <property type="evidence" value="ECO:0007669"/>
    <property type="project" value="UniProtKB-UniRule"/>
</dbReference>
<evidence type="ECO:0000256" key="5">
    <source>
        <dbReference type="ARBA" id="ARBA00022741"/>
    </source>
</evidence>
<evidence type="ECO:0000313" key="12">
    <source>
        <dbReference type="EMBL" id="AVP87420.1"/>
    </source>
</evidence>
<dbReference type="AlphaFoldDB" id="A0A2P1P816"/>
<dbReference type="HAMAP" id="MF_00041">
    <property type="entry name" value="Cys_tRNA_synth"/>
    <property type="match status" value="1"/>
</dbReference>
<gene>
    <name evidence="10" type="primary">cysS</name>
    <name evidence="12" type="ORF">phytr_4710</name>
</gene>
<keyword evidence="7 10" id="KW-0067">ATP-binding</keyword>
<name>A0A2P1P816_9RICK</name>
<dbReference type="Proteomes" id="UP000241762">
    <property type="component" value="Chromosome"/>
</dbReference>
<keyword evidence="13" id="KW-1185">Reference proteome</keyword>
<keyword evidence="8 10" id="KW-0648">Protein biosynthesis</keyword>
<comment type="subunit">
    <text evidence="2 10">Monomer.</text>
</comment>
<keyword evidence="6 10" id="KW-0862">Zinc</keyword>
<dbReference type="InterPro" id="IPR032678">
    <property type="entry name" value="tRNA-synt_1_cat_dom"/>
</dbReference>
<evidence type="ECO:0000256" key="9">
    <source>
        <dbReference type="ARBA" id="ARBA00023146"/>
    </source>
</evidence>
<dbReference type="EMBL" id="CP027845">
    <property type="protein sequence ID" value="AVP87420.1"/>
    <property type="molecule type" value="Genomic_DNA"/>
</dbReference>
<dbReference type="SUPFAM" id="SSF47323">
    <property type="entry name" value="Anticodon-binding domain of a subclass of class I aminoacyl-tRNA synthetases"/>
    <property type="match status" value="1"/>
</dbReference>
<dbReference type="InterPro" id="IPR014729">
    <property type="entry name" value="Rossmann-like_a/b/a_fold"/>
</dbReference>
<feature type="binding site" evidence="10">
    <location>
        <position position="29"/>
    </location>
    <ligand>
        <name>Zn(2+)</name>
        <dbReference type="ChEBI" id="CHEBI:29105"/>
    </ligand>
</feature>
<dbReference type="Gene3D" id="1.20.120.640">
    <property type="entry name" value="Anticodon-binding domain of a subclass of class I aminoacyl-tRNA synthetases"/>
    <property type="match status" value="1"/>
</dbReference>
<feature type="short sequence motif" description="'HIGH' region" evidence="10">
    <location>
        <begin position="31"/>
        <end position="41"/>
    </location>
</feature>
<dbReference type="RefSeq" id="WP_106874284.1">
    <property type="nucleotide sequence ID" value="NZ_CP027845.1"/>
</dbReference>
<dbReference type="CDD" id="cd00672">
    <property type="entry name" value="CysRS_core"/>
    <property type="match status" value="1"/>
</dbReference>
<accession>A0A2P1P816</accession>
<evidence type="ECO:0000256" key="10">
    <source>
        <dbReference type="HAMAP-Rule" id="MF_00041"/>
    </source>
</evidence>
<dbReference type="GO" id="GO:0008270">
    <property type="term" value="F:zinc ion binding"/>
    <property type="evidence" value="ECO:0007669"/>
    <property type="project" value="UniProtKB-UniRule"/>
</dbReference>
<evidence type="ECO:0000256" key="1">
    <source>
        <dbReference type="ARBA" id="ARBA00005594"/>
    </source>
</evidence>
<dbReference type="InterPro" id="IPR024909">
    <property type="entry name" value="Cys-tRNA/MSH_ligase"/>
</dbReference>
<feature type="binding site" evidence="10">
    <location>
        <position position="274"/>
    </location>
    <ligand>
        <name>ATP</name>
        <dbReference type="ChEBI" id="CHEBI:30616"/>
    </ligand>
</feature>
<evidence type="ECO:0000256" key="2">
    <source>
        <dbReference type="ARBA" id="ARBA00011245"/>
    </source>
</evidence>
<dbReference type="PANTHER" id="PTHR10890">
    <property type="entry name" value="CYSTEINYL-TRNA SYNTHETASE"/>
    <property type="match status" value="1"/>
</dbReference>
<comment type="subcellular location">
    <subcellularLocation>
        <location evidence="10">Cytoplasm</location>
    </subcellularLocation>
</comment>
<dbReference type="GO" id="GO:0006423">
    <property type="term" value="P:cysteinyl-tRNA aminoacylation"/>
    <property type="evidence" value="ECO:0007669"/>
    <property type="project" value="UniProtKB-UniRule"/>
</dbReference>
<dbReference type="PRINTS" id="PR00983">
    <property type="entry name" value="TRNASYNTHCYS"/>
</dbReference>
<comment type="cofactor">
    <cofactor evidence="10">
        <name>Zn(2+)</name>
        <dbReference type="ChEBI" id="CHEBI:29105"/>
    </cofactor>
    <text evidence="10">Binds 1 zinc ion per subunit.</text>
</comment>
<comment type="similarity">
    <text evidence="1 10">Belongs to the class-I aminoacyl-tRNA synthetase family.</text>
</comment>
<evidence type="ECO:0000313" key="13">
    <source>
        <dbReference type="Proteomes" id="UP000241762"/>
    </source>
</evidence>
<keyword evidence="3 10" id="KW-0436">Ligase</keyword>
<organism evidence="12 13">
    <name type="scientific">Candidatus Phycorickettsia trachydisci</name>
    <dbReference type="NCBI Taxonomy" id="2115978"/>
    <lineage>
        <taxon>Bacteria</taxon>
        <taxon>Pseudomonadati</taxon>
        <taxon>Pseudomonadota</taxon>
        <taxon>Alphaproteobacteria</taxon>
        <taxon>Rickettsiales</taxon>
        <taxon>Rickettsiaceae</taxon>
        <taxon>Candidatus Phycorickettsia</taxon>
    </lineage>
</organism>
<keyword evidence="10" id="KW-0963">Cytoplasm</keyword>
<dbReference type="EC" id="6.1.1.16" evidence="10"/>
<dbReference type="InterPro" id="IPR015803">
    <property type="entry name" value="Cys-tRNA-ligase"/>
</dbReference>